<feature type="compositionally biased region" description="Polar residues" evidence="1">
    <location>
        <begin position="1"/>
        <end position="10"/>
    </location>
</feature>
<protein>
    <submittedName>
        <fullName evidence="2">Uncharacterized OsmC-related protein</fullName>
    </submittedName>
</protein>
<sequence>MSETDATQQFRIDAESESSTRTAVETRGFEFVVDEPEAAGGTDEGPTPVEYLLGSWAGCLNVVAHLVADEHDVEIDSLNLSLEGDLDPRAFKGISDDERAGYQEIRVRIDAETDADEETLQEWLEAVERRCPVGDNIQNATPTEIELVDESAAEPASVSVASE</sequence>
<dbReference type="PANTHER" id="PTHR35368:SF1">
    <property type="entry name" value="HYDROPEROXIDE REDUCTASE"/>
    <property type="match status" value="1"/>
</dbReference>
<dbReference type="GeneID" id="43838359"/>
<dbReference type="InterPro" id="IPR015946">
    <property type="entry name" value="KH_dom-like_a/b"/>
</dbReference>
<dbReference type="InterPro" id="IPR052924">
    <property type="entry name" value="OsmC/Ohr_hydroprdx_reductase"/>
</dbReference>
<organism evidence="2 3">
    <name type="scientific">Halopenitus persicus</name>
    <dbReference type="NCBI Taxonomy" id="1048396"/>
    <lineage>
        <taxon>Archaea</taxon>
        <taxon>Methanobacteriati</taxon>
        <taxon>Methanobacteriota</taxon>
        <taxon>Stenosarchaea group</taxon>
        <taxon>Halobacteria</taxon>
        <taxon>Halobacteriales</taxon>
        <taxon>Haloferacaceae</taxon>
        <taxon>Halopenitus</taxon>
    </lineage>
</organism>
<dbReference type="Pfam" id="PF02566">
    <property type="entry name" value="OsmC"/>
    <property type="match status" value="1"/>
</dbReference>
<dbReference type="InterPro" id="IPR003718">
    <property type="entry name" value="OsmC/Ohr_fam"/>
</dbReference>
<dbReference type="AlphaFoldDB" id="A0A1H3DZE5"/>
<gene>
    <name evidence="2" type="ORF">SAMN05216564_101220</name>
</gene>
<dbReference type="PANTHER" id="PTHR35368">
    <property type="entry name" value="HYDROPEROXIDE REDUCTASE"/>
    <property type="match status" value="1"/>
</dbReference>
<proteinExistence type="predicted"/>
<evidence type="ECO:0000313" key="2">
    <source>
        <dbReference type="EMBL" id="SDX71811.1"/>
    </source>
</evidence>
<evidence type="ECO:0000256" key="1">
    <source>
        <dbReference type="SAM" id="MobiDB-lite"/>
    </source>
</evidence>
<dbReference type="EMBL" id="FNPC01000001">
    <property type="protein sequence ID" value="SDX71811.1"/>
    <property type="molecule type" value="Genomic_DNA"/>
</dbReference>
<name>A0A1H3DZE5_9EURY</name>
<dbReference type="RefSeq" id="WP_021072654.1">
    <property type="nucleotide sequence ID" value="NZ_FNPC01000001.1"/>
</dbReference>
<dbReference type="InterPro" id="IPR036102">
    <property type="entry name" value="OsmC/Ohrsf"/>
</dbReference>
<dbReference type="Gene3D" id="3.30.300.20">
    <property type="match status" value="1"/>
</dbReference>
<dbReference type="Proteomes" id="UP000199079">
    <property type="component" value="Unassembled WGS sequence"/>
</dbReference>
<evidence type="ECO:0000313" key="3">
    <source>
        <dbReference type="Proteomes" id="UP000199079"/>
    </source>
</evidence>
<dbReference type="OrthoDB" id="106754at2157"/>
<keyword evidence="3" id="KW-1185">Reference proteome</keyword>
<dbReference type="SUPFAM" id="SSF82784">
    <property type="entry name" value="OsmC-like"/>
    <property type="match status" value="1"/>
</dbReference>
<accession>A0A1H3DZE5</accession>
<feature type="region of interest" description="Disordered" evidence="1">
    <location>
        <begin position="1"/>
        <end position="46"/>
    </location>
</feature>
<reference evidence="3" key="1">
    <citation type="submission" date="2016-10" db="EMBL/GenBank/DDBJ databases">
        <authorList>
            <person name="Varghese N."/>
            <person name="Submissions S."/>
        </authorList>
    </citation>
    <scope>NUCLEOTIDE SEQUENCE [LARGE SCALE GENOMIC DNA]</scope>
    <source>
        <strain evidence="3">DC30,IBRC 10041,KCTC 4046</strain>
    </source>
</reference>